<evidence type="ECO:0000256" key="4">
    <source>
        <dbReference type="SAM" id="MobiDB-lite"/>
    </source>
</evidence>
<dbReference type="GO" id="GO:0019028">
    <property type="term" value="C:viral capsid"/>
    <property type="evidence" value="ECO:0007669"/>
    <property type="project" value="UniProtKB-KW"/>
</dbReference>
<dbReference type="Pfam" id="PF00767">
    <property type="entry name" value="Poty_coat"/>
    <property type="match status" value="1"/>
</dbReference>
<keyword evidence="3" id="KW-0946">Virion</keyword>
<feature type="region of interest" description="Disordered" evidence="4">
    <location>
        <begin position="1"/>
        <end position="53"/>
    </location>
</feature>
<feature type="region of interest" description="Disordered" evidence="4">
    <location>
        <begin position="259"/>
        <end position="288"/>
    </location>
</feature>
<protein>
    <submittedName>
        <fullName evidence="5">Coat protein</fullName>
    </submittedName>
</protein>
<reference evidence="5" key="1">
    <citation type="submission" date="2019-06" db="EMBL/GenBank/DDBJ databases">
        <title>Genetic diverisity of the coat protein of Chinese yam necrotic mosaic virus Korean isolates.</title>
        <authorList>
            <person name="Kwon S.-J."/>
            <person name="Cho I.-S."/>
            <person name="Yoon J.-Y."/>
            <person name="Choi G.-S."/>
            <person name="Kim D.-H."/>
        </authorList>
    </citation>
    <scope>NUCLEOTIDE SEQUENCE</scope>
    <source>
        <strain evidence="5">JE</strain>
    </source>
</reference>
<evidence type="ECO:0000313" key="5">
    <source>
        <dbReference type="EMBL" id="QHO62463.1"/>
    </source>
</evidence>
<feature type="compositionally biased region" description="Polar residues" evidence="4">
    <location>
        <begin position="26"/>
        <end position="50"/>
    </location>
</feature>
<accession>A0A6B9VNX5</accession>
<evidence type="ECO:0000256" key="2">
    <source>
        <dbReference type="ARBA" id="ARBA00022561"/>
    </source>
</evidence>
<evidence type="ECO:0000256" key="3">
    <source>
        <dbReference type="ARBA" id="ARBA00022844"/>
    </source>
</evidence>
<name>A0A6B9VNX5_9POTY</name>
<keyword evidence="2 5" id="KW-0167">Capsid protein</keyword>
<dbReference type="EMBL" id="MN078062">
    <property type="protein sequence ID" value="QHO62463.1"/>
    <property type="molecule type" value="Genomic_RNA"/>
</dbReference>
<dbReference type="InterPro" id="IPR001592">
    <property type="entry name" value="Poty_coat"/>
</dbReference>
<sequence>MDLSTPVQLPTKKPSVEDKGKALAIPSTTATLPDSSQGHQPVEEPNNNPDTVDEEDIEWRIPAIQKGFGHYKIPKVKGKRIWNPKILKKIAHEQFTTTSQMVTTDKLEKWIEEVKRDLVVTNETDFQICLTSWCLWCANNGTSSELDASQFMEVHANGQIMGIPIQIFVEPAIQHGGLRKVMRHFSGITSKMLSEGGKMTAWGRKRGFTQRSMIPYAFDFFVPTDTTPKTIREQLSQSKAAAIGRGVQRVMLLDGKVHGSRTSYERHTDNDQDEYEHGGAEDQRPALY</sequence>
<proteinExistence type="predicted"/>
<evidence type="ECO:0000256" key="1">
    <source>
        <dbReference type="ARBA" id="ARBA00004328"/>
    </source>
</evidence>
<comment type="subcellular location">
    <subcellularLocation>
        <location evidence="1">Virion</location>
    </subcellularLocation>
</comment>
<organism evidence="5">
    <name type="scientific">Chinese yam necrotic mosaic virus</name>
    <dbReference type="NCBI Taxonomy" id="128818"/>
    <lineage>
        <taxon>Viruses</taxon>
        <taxon>Riboviria</taxon>
        <taxon>Orthornavirae</taxon>
        <taxon>Pisuviricota</taxon>
        <taxon>Stelpaviricetes</taxon>
        <taxon>Patatavirales</taxon>
        <taxon>Potyviridae</taxon>
        <taxon>Macluravirus</taxon>
        <taxon>Macluravirus dioscoreachinense</taxon>
    </lineage>
</organism>
<feature type="compositionally biased region" description="Basic and acidic residues" evidence="4">
    <location>
        <begin position="263"/>
        <end position="288"/>
    </location>
</feature>